<dbReference type="Pfam" id="PF02873">
    <property type="entry name" value="MurB_C"/>
    <property type="match status" value="1"/>
</dbReference>
<dbReference type="SUPFAM" id="SSF56194">
    <property type="entry name" value="Uridine diphospho-N-Acetylenolpyruvylglucosamine reductase, MurB, C-terminal domain"/>
    <property type="match status" value="1"/>
</dbReference>
<dbReference type="GO" id="GO:0005829">
    <property type="term" value="C:cytosol"/>
    <property type="evidence" value="ECO:0007669"/>
    <property type="project" value="TreeGrafter"/>
</dbReference>
<dbReference type="InterPro" id="IPR003170">
    <property type="entry name" value="MurB"/>
</dbReference>
<comment type="cofactor">
    <cofactor evidence="1">
        <name>FAD</name>
        <dbReference type="ChEBI" id="CHEBI:57692"/>
    </cofactor>
</comment>
<protein>
    <recommendedName>
        <fullName evidence="2">UDP-N-acetylenolpyruvoylglucosamine reductase C-terminal domain-containing protein</fullName>
    </recommendedName>
</protein>
<organism evidence="3">
    <name type="scientific">marine metagenome</name>
    <dbReference type="NCBI Taxonomy" id="408172"/>
    <lineage>
        <taxon>unclassified sequences</taxon>
        <taxon>metagenomes</taxon>
        <taxon>ecological metagenomes</taxon>
    </lineage>
</organism>
<accession>A0A382LQA2</accession>
<dbReference type="GO" id="GO:0050660">
    <property type="term" value="F:flavin adenine dinucleotide binding"/>
    <property type="evidence" value="ECO:0007669"/>
    <property type="project" value="TreeGrafter"/>
</dbReference>
<reference evidence="3" key="1">
    <citation type="submission" date="2018-05" db="EMBL/GenBank/DDBJ databases">
        <authorList>
            <person name="Lanie J.A."/>
            <person name="Ng W.-L."/>
            <person name="Kazmierczak K.M."/>
            <person name="Andrzejewski T.M."/>
            <person name="Davidsen T.M."/>
            <person name="Wayne K.J."/>
            <person name="Tettelin H."/>
            <person name="Glass J.I."/>
            <person name="Rusch D."/>
            <person name="Podicherti R."/>
            <person name="Tsui H.-C.T."/>
            <person name="Winkler M.E."/>
        </authorList>
    </citation>
    <scope>NUCLEOTIDE SEQUENCE</scope>
</reference>
<dbReference type="AlphaFoldDB" id="A0A382LQA2"/>
<evidence type="ECO:0000259" key="2">
    <source>
        <dbReference type="Pfam" id="PF02873"/>
    </source>
</evidence>
<dbReference type="HAMAP" id="MF_00037">
    <property type="entry name" value="MurB"/>
    <property type="match status" value="1"/>
</dbReference>
<dbReference type="PANTHER" id="PTHR21071:SF4">
    <property type="entry name" value="UDP-N-ACETYLENOLPYRUVOYLGLUCOSAMINE REDUCTASE"/>
    <property type="match status" value="1"/>
</dbReference>
<sequence>SGNAWFDSEDLQLTYRNSVLQNTHFRQQTVLEVEIMLHEGDAKSLIAEVAKYDERRLSTQPRERNPGSMFRNPSTQPAWKLIEAVGMRGMTKGEAKISEEHANFFVNTRQAQAKDVLWLVEEAEKRVYDTFGMKLIREVNFVGKF</sequence>
<dbReference type="PANTHER" id="PTHR21071">
    <property type="entry name" value="UDP-N-ACETYLENOLPYRUVOYLGLUCOSAMINE REDUCTASE"/>
    <property type="match status" value="1"/>
</dbReference>
<name>A0A382LQA2_9ZZZZ</name>
<dbReference type="InterPro" id="IPR036635">
    <property type="entry name" value="MurB_C_sf"/>
</dbReference>
<gene>
    <name evidence="3" type="ORF">METZ01_LOCUS289915</name>
</gene>
<dbReference type="EMBL" id="UINC01087583">
    <property type="protein sequence ID" value="SVC37061.1"/>
    <property type="molecule type" value="Genomic_DNA"/>
</dbReference>
<feature type="non-terminal residue" evidence="3">
    <location>
        <position position="1"/>
    </location>
</feature>
<dbReference type="InterPro" id="IPR011601">
    <property type="entry name" value="MurB_C"/>
</dbReference>
<dbReference type="Gene3D" id="3.90.78.10">
    <property type="entry name" value="UDP-N-acetylenolpyruvoylglucosamine reductase, C-terminal domain"/>
    <property type="match status" value="1"/>
</dbReference>
<feature type="domain" description="UDP-N-acetylenolpyruvoylglucosamine reductase C-terminal" evidence="2">
    <location>
        <begin position="47"/>
        <end position="142"/>
    </location>
</feature>
<proteinExistence type="inferred from homology"/>
<dbReference type="GO" id="GO:0071555">
    <property type="term" value="P:cell wall organization"/>
    <property type="evidence" value="ECO:0007669"/>
    <property type="project" value="TreeGrafter"/>
</dbReference>
<evidence type="ECO:0000313" key="3">
    <source>
        <dbReference type="EMBL" id="SVC37061.1"/>
    </source>
</evidence>
<evidence type="ECO:0000256" key="1">
    <source>
        <dbReference type="ARBA" id="ARBA00001974"/>
    </source>
</evidence>
<dbReference type="GO" id="GO:0008762">
    <property type="term" value="F:UDP-N-acetylmuramate dehydrogenase activity"/>
    <property type="evidence" value="ECO:0007669"/>
    <property type="project" value="InterPro"/>
</dbReference>